<reference evidence="1 2" key="1">
    <citation type="submission" date="2011-04" db="EMBL/GenBank/DDBJ databases">
        <authorList>
            <person name="Muzny D."/>
            <person name="Qin X."/>
            <person name="Deng J."/>
            <person name="Jiang H."/>
            <person name="Liu Y."/>
            <person name="Qu J."/>
            <person name="Song X.-Z."/>
            <person name="Zhang L."/>
            <person name="Thornton R."/>
            <person name="Coyle M."/>
            <person name="Francisco L."/>
            <person name="Jackson L."/>
            <person name="Javaid M."/>
            <person name="Korchina V."/>
            <person name="Kovar C."/>
            <person name="Mata R."/>
            <person name="Mathew T."/>
            <person name="Ngo R."/>
            <person name="Nguyen L."/>
            <person name="Nguyen N."/>
            <person name="Okwuonu G."/>
            <person name="Ongeri F."/>
            <person name="Pham C."/>
            <person name="Simmons D."/>
            <person name="Wilczek-Boney K."/>
            <person name="Hale W."/>
            <person name="Jakkamsetti A."/>
            <person name="Pham P."/>
            <person name="Ruth R."/>
            <person name="San Lucas F."/>
            <person name="Warren J."/>
            <person name="Zhang J."/>
            <person name="Zhao Z."/>
            <person name="Zhou C."/>
            <person name="Zhu D."/>
            <person name="Lee S."/>
            <person name="Bess C."/>
            <person name="Blankenburg K."/>
            <person name="Forbes L."/>
            <person name="Fu Q."/>
            <person name="Gubbala S."/>
            <person name="Hirani K."/>
            <person name="Jayaseelan J.C."/>
            <person name="Lara F."/>
            <person name="Munidasa M."/>
            <person name="Palculict T."/>
            <person name="Patil S."/>
            <person name="Pu L.-L."/>
            <person name="Saada N."/>
            <person name="Tang L."/>
            <person name="Weissenberger G."/>
            <person name="Zhu Y."/>
            <person name="Hemphill L."/>
            <person name="Shang Y."/>
            <person name="Youmans B."/>
            <person name="Ayvaz T."/>
            <person name="Ross M."/>
            <person name="Santibanez J."/>
            <person name="Aqrawi P."/>
            <person name="Gross S."/>
            <person name="Joshi V."/>
            <person name="Fowler G."/>
            <person name="Nazareth L."/>
            <person name="Reid J."/>
            <person name="Worley K."/>
            <person name="Petrosino J."/>
            <person name="Highlander S."/>
            <person name="Gibbs R."/>
        </authorList>
    </citation>
    <scope>NUCLEOTIDE SEQUENCE [LARGE SCALE GENOMIC DNA]</scope>
    <source>
        <strain evidence="1 2">DSM 3688</strain>
    </source>
</reference>
<dbReference type="EMBL" id="AFPW01000013">
    <property type="protein sequence ID" value="EGQ15601.1"/>
    <property type="molecule type" value="Genomic_DNA"/>
</dbReference>
<sequence length="55" mass="6223">MISKAQQPTLGFTTLSNYEHHTLWQTAPSCFSCISIIKFDGHCSMFKEKSIIFAP</sequence>
<dbReference type="Proteomes" id="UP000007820">
    <property type="component" value="Unassembled WGS sequence"/>
</dbReference>
<protein>
    <submittedName>
        <fullName evidence="1">Uncharacterized protein</fullName>
    </submittedName>
</protein>
<comment type="caution">
    <text evidence="1">The sequence shown here is derived from an EMBL/GenBank/DDBJ whole genome shotgun (WGS) entry which is preliminary data.</text>
</comment>
<accession>F9D2D8</accession>
<gene>
    <name evidence="1" type="ORF">HMPREF9136_0966</name>
</gene>
<name>F9D2D8_PREDD</name>
<organism evidence="1 2">
    <name type="scientific">Prevotella dentalis (strain ATCC 49559 / DSM 3688 / JCM 13448 / NCTC 12043 / ES 2772)</name>
    <name type="common">Mitsuokella dentalis</name>
    <dbReference type="NCBI Taxonomy" id="908937"/>
    <lineage>
        <taxon>Bacteria</taxon>
        <taxon>Pseudomonadati</taxon>
        <taxon>Bacteroidota</taxon>
        <taxon>Bacteroidia</taxon>
        <taxon>Bacteroidales</taxon>
        <taxon>Prevotellaceae</taxon>
        <taxon>Prevotella</taxon>
    </lineage>
</organism>
<proteinExistence type="predicted"/>
<evidence type="ECO:0000313" key="2">
    <source>
        <dbReference type="Proteomes" id="UP000007820"/>
    </source>
</evidence>
<evidence type="ECO:0000313" key="1">
    <source>
        <dbReference type="EMBL" id="EGQ15601.1"/>
    </source>
</evidence>
<dbReference type="AlphaFoldDB" id="F9D2D8"/>